<keyword evidence="4" id="KW-1185">Reference proteome</keyword>
<dbReference type="EMBL" id="JBDJPC010000002">
    <property type="protein sequence ID" value="KAL1512937.1"/>
    <property type="molecule type" value="Genomic_DNA"/>
</dbReference>
<protein>
    <recommendedName>
        <fullName evidence="2">Cyclic nucleotide-binding domain-containing protein</fullName>
    </recommendedName>
</protein>
<dbReference type="AlphaFoldDB" id="A0ABD1F5Q9"/>
<dbReference type="InterPro" id="IPR000595">
    <property type="entry name" value="cNMP-bd_dom"/>
</dbReference>
<dbReference type="PANTHER" id="PTHR23011">
    <property type="entry name" value="CYCLIC NUCLEOTIDE-BINDING DOMAIN CONTAINING PROTEIN"/>
    <property type="match status" value="1"/>
</dbReference>
<feature type="domain" description="Cyclic nucleotide-binding" evidence="2">
    <location>
        <begin position="101"/>
        <end position="209"/>
    </location>
</feature>
<organism evidence="3 4">
    <name type="scientific">Hypothenemus hampei</name>
    <name type="common">Coffee berry borer</name>
    <dbReference type="NCBI Taxonomy" id="57062"/>
    <lineage>
        <taxon>Eukaryota</taxon>
        <taxon>Metazoa</taxon>
        <taxon>Ecdysozoa</taxon>
        <taxon>Arthropoda</taxon>
        <taxon>Hexapoda</taxon>
        <taxon>Insecta</taxon>
        <taxon>Pterygota</taxon>
        <taxon>Neoptera</taxon>
        <taxon>Endopterygota</taxon>
        <taxon>Coleoptera</taxon>
        <taxon>Polyphaga</taxon>
        <taxon>Cucujiformia</taxon>
        <taxon>Curculionidae</taxon>
        <taxon>Scolytinae</taxon>
        <taxon>Hypothenemus</taxon>
    </lineage>
</organism>
<evidence type="ECO:0000256" key="1">
    <source>
        <dbReference type="SAM" id="MobiDB-lite"/>
    </source>
</evidence>
<evidence type="ECO:0000259" key="2">
    <source>
        <dbReference type="PROSITE" id="PS50042"/>
    </source>
</evidence>
<dbReference type="Gene3D" id="2.60.120.10">
    <property type="entry name" value="Jelly Rolls"/>
    <property type="match status" value="1"/>
</dbReference>
<dbReference type="CDD" id="cd00038">
    <property type="entry name" value="CAP_ED"/>
    <property type="match status" value="1"/>
</dbReference>
<dbReference type="SMART" id="SM00100">
    <property type="entry name" value="cNMP"/>
    <property type="match status" value="1"/>
</dbReference>
<dbReference type="PANTHER" id="PTHR23011:SF41">
    <property type="entry name" value="CYCLIC NUCLEOTIDE-BINDING DOMAIN-CONTAINING PROTEIN"/>
    <property type="match status" value="1"/>
</dbReference>
<dbReference type="SUPFAM" id="SSF51206">
    <property type="entry name" value="cAMP-binding domain-like"/>
    <property type="match status" value="2"/>
</dbReference>
<dbReference type="InterPro" id="IPR014710">
    <property type="entry name" value="RmlC-like_jellyroll"/>
</dbReference>
<feature type="compositionally biased region" description="Basic residues" evidence="1">
    <location>
        <begin position="326"/>
        <end position="346"/>
    </location>
</feature>
<dbReference type="Proteomes" id="UP001566132">
    <property type="component" value="Unassembled WGS sequence"/>
</dbReference>
<feature type="region of interest" description="Disordered" evidence="1">
    <location>
        <begin position="310"/>
        <end position="346"/>
    </location>
</feature>
<dbReference type="InterPro" id="IPR018490">
    <property type="entry name" value="cNMP-bd_dom_sf"/>
</dbReference>
<reference evidence="3 4" key="1">
    <citation type="submission" date="2024-05" db="EMBL/GenBank/DDBJ databases">
        <title>Genetic variation in Jamaican populations of the coffee berry borer (Hypothenemus hampei).</title>
        <authorList>
            <person name="Errbii M."/>
            <person name="Myrie A."/>
        </authorList>
    </citation>
    <scope>NUCLEOTIDE SEQUENCE [LARGE SCALE GENOMIC DNA]</scope>
    <source>
        <strain evidence="3">JA-Hopewell-2020-01-JO</strain>
        <tissue evidence="3">Whole body</tissue>
    </source>
</reference>
<gene>
    <name evidence="3" type="ORF">ABEB36_002436</name>
</gene>
<sequence>MAQRKKVVPAMSPEEKLARENRARRKFKAFVRLVIANLFWLGDLDDTLGENVILNIQKLTRKKIKKSTLTTQEKIILTKPKEERTDEEKQLLNRAIGGMKCFRKYPSEVKGQLAAVTYFVYIGSDRVIVKQDHIPTAMYFLLSGEALVTVKTYDKRLKEWIEEEHGTVGPGTMFGEVALIHGISRTATITTTVPCELLMIKKEDFDIVLKETVWKAWEEITKIMNRYSYFKNWNSVIKRECSIISRTKTYTADQIILGDGIGLPTYSYLITKGCCSIVEHLQVLVHYVNGVKKYRLMRCDSNLDLRTIETKTKPKKSKTQSSFLSKRIKSPKNGMGKKKLSVKSKKSKNSYESIDLKMVHMETHFLKVCELSEGAFFNVGENFERRRVIADVKTDCLLIPSYWLMKMNKDNTWSRVQQFLNNRIPSTKKIFEEWIKEKKFISYKKKLVKDLLAQKRISNTNCIHNVPYSIRLKENTGA</sequence>
<accession>A0ABD1F5Q9</accession>
<proteinExistence type="predicted"/>
<comment type="caution">
    <text evidence="3">The sequence shown here is derived from an EMBL/GenBank/DDBJ whole genome shotgun (WGS) entry which is preliminary data.</text>
</comment>
<dbReference type="Pfam" id="PF00027">
    <property type="entry name" value="cNMP_binding"/>
    <property type="match status" value="1"/>
</dbReference>
<evidence type="ECO:0000313" key="3">
    <source>
        <dbReference type="EMBL" id="KAL1512937.1"/>
    </source>
</evidence>
<name>A0ABD1F5Q9_HYPHA</name>
<dbReference type="InterPro" id="IPR018488">
    <property type="entry name" value="cNMP-bd_CS"/>
</dbReference>
<dbReference type="PROSITE" id="PS50042">
    <property type="entry name" value="CNMP_BINDING_3"/>
    <property type="match status" value="1"/>
</dbReference>
<evidence type="ECO:0000313" key="4">
    <source>
        <dbReference type="Proteomes" id="UP001566132"/>
    </source>
</evidence>
<dbReference type="PROSITE" id="PS00889">
    <property type="entry name" value="CNMP_BINDING_2"/>
    <property type="match status" value="1"/>
</dbReference>